<dbReference type="InterPro" id="IPR023606">
    <property type="entry name" value="CoA-Trfase_III_dom_1_sf"/>
</dbReference>
<comment type="caution">
    <text evidence="3">The sequence shown here is derived from an EMBL/GenBank/DDBJ whole genome shotgun (WGS) entry which is preliminary data.</text>
</comment>
<dbReference type="PANTHER" id="PTHR48207">
    <property type="entry name" value="SUCCINATE--HYDROXYMETHYLGLUTARATE COA-TRANSFERASE"/>
    <property type="match status" value="1"/>
</dbReference>
<feature type="region of interest" description="Disordered" evidence="2">
    <location>
        <begin position="1"/>
        <end position="56"/>
    </location>
</feature>
<dbReference type="Gene3D" id="3.30.1540.10">
    <property type="entry name" value="formyl-coa transferase, domain 3"/>
    <property type="match status" value="1"/>
</dbReference>
<dbReference type="GO" id="GO:0008410">
    <property type="term" value="F:CoA-transferase activity"/>
    <property type="evidence" value="ECO:0007669"/>
    <property type="project" value="TreeGrafter"/>
</dbReference>
<keyword evidence="4" id="KW-1185">Reference proteome</keyword>
<dbReference type="InterPro" id="IPR050483">
    <property type="entry name" value="CoA-transferase_III_domain"/>
</dbReference>
<accession>A0A2T0ZX00</accession>
<gene>
    <name evidence="3" type="ORF">CLV47_11347</name>
</gene>
<evidence type="ECO:0000313" key="3">
    <source>
        <dbReference type="EMBL" id="PRZ40882.1"/>
    </source>
</evidence>
<feature type="compositionally biased region" description="Basic and acidic residues" evidence="2">
    <location>
        <begin position="32"/>
        <end position="46"/>
    </location>
</feature>
<dbReference type="SUPFAM" id="SSF89796">
    <property type="entry name" value="CoA-transferase family III (CaiB/BaiF)"/>
    <property type="match status" value="1"/>
</dbReference>
<proteinExistence type="predicted"/>
<dbReference type="Gene3D" id="3.40.50.10540">
    <property type="entry name" value="Crotonobetainyl-coa:carnitine coa-transferase, domain 1"/>
    <property type="match status" value="1"/>
</dbReference>
<protein>
    <submittedName>
        <fullName evidence="3">CoA:oxalate CoA-transferase</fullName>
    </submittedName>
</protein>
<dbReference type="EMBL" id="PVUE01000013">
    <property type="protein sequence ID" value="PRZ40882.1"/>
    <property type="molecule type" value="Genomic_DNA"/>
</dbReference>
<evidence type="ECO:0000313" key="4">
    <source>
        <dbReference type="Proteomes" id="UP000237752"/>
    </source>
</evidence>
<dbReference type="InterPro" id="IPR044855">
    <property type="entry name" value="CoA-Trfase_III_dom3_sf"/>
</dbReference>
<name>A0A2T0ZX00_9ACTN</name>
<reference evidence="3 4" key="1">
    <citation type="submission" date="2018-03" db="EMBL/GenBank/DDBJ databases">
        <title>Genomic Encyclopedia of Archaeal and Bacterial Type Strains, Phase II (KMG-II): from individual species to whole genera.</title>
        <authorList>
            <person name="Goeker M."/>
        </authorList>
    </citation>
    <scope>NUCLEOTIDE SEQUENCE [LARGE SCALE GENOMIC DNA]</scope>
    <source>
        <strain evidence="3 4">DSM 100065</strain>
    </source>
</reference>
<organism evidence="3 4">
    <name type="scientific">Antricoccus suffuscus</name>
    <dbReference type="NCBI Taxonomy" id="1629062"/>
    <lineage>
        <taxon>Bacteria</taxon>
        <taxon>Bacillati</taxon>
        <taxon>Actinomycetota</taxon>
        <taxon>Actinomycetes</taxon>
        <taxon>Geodermatophilales</taxon>
        <taxon>Antricoccaceae</taxon>
        <taxon>Antricoccus</taxon>
    </lineage>
</organism>
<dbReference type="InterPro" id="IPR003673">
    <property type="entry name" value="CoA-Trfase_fam_III"/>
</dbReference>
<dbReference type="PANTHER" id="PTHR48207:SF3">
    <property type="entry name" value="SUCCINATE--HYDROXYMETHYLGLUTARATE COA-TRANSFERASE"/>
    <property type="match status" value="1"/>
</dbReference>
<sequence>MGELPSIGVNPAADSVRATPIPSELDPTAPRRGHETCTGRNVHNEGSEDESVSAHSSLAGTRVIELTHAISGPQCGQILADHGADVIKVEPPGGELAREAYPQLNSESVYFSCHNRGKRSIVLDLKTPGDLQILHDLVKSADAVLTNYTVDVPRRLGWGFEVLKELNPSIVMAHITGFGSTGPDRDLRALDGIIQAMSGVPSFSGTRESGPILAAAFVADHVASYHAALGLMFALYRQKATGEGGFVDISMLNSYASVSAHAIGTSVAGEPPEPLGNRIASSFGNTFQASDGIVFLSPIGTVKWEKFCHAIGRQDWASDVSYESAIYEMRDYVEREINQWCAIRSRLEIKEVLAEYGIPCGPVQSPAEYANHAIETDSGGVVEVRSPAGQTFLVPGPVAPVGLTDDPNRFVVPQIGEHTAEVLAELGITREQTVHDG</sequence>
<evidence type="ECO:0000256" key="1">
    <source>
        <dbReference type="ARBA" id="ARBA00022679"/>
    </source>
</evidence>
<dbReference type="Proteomes" id="UP000237752">
    <property type="component" value="Unassembled WGS sequence"/>
</dbReference>
<dbReference type="Pfam" id="PF02515">
    <property type="entry name" value="CoA_transf_3"/>
    <property type="match status" value="1"/>
</dbReference>
<dbReference type="AlphaFoldDB" id="A0A2T0ZX00"/>
<evidence type="ECO:0000256" key="2">
    <source>
        <dbReference type="SAM" id="MobiDB-lite"/>
    </source>
</evidence>
<keyword evidence="1 3" id="KW-0808">Transferase</keyword>